<reference evidence="2" key="1">
    <citation type="journal article" date="2019" name="Int. J. Syst. Evol. Microbiol.">
        <title>The Global Catalogue of Microorganisms (GCM) 10K type strain sequencing project: providing services to taxonomists for standard genome sequencing and annotation.</title>
        <authorList>
            <consortium name="The Broad Institute Genomics Platform"/>
            <consortium name="The Broad Institute Genome Sequencing Center for Infectious Disease"/>
            <person name="Wu L."/>
            <person name="Ma J."/>
        </authorList>
    </citation>
    <scope>NUCLEOTIDE SEQUENCE [LARGE SCALE GENOMIC DNA]</scope>
    <source>
        <strain evidence="2">JCM 17695</strain>
    </source>
</reference>
<protein>
    <recommendedName>
        <fullName evidence="3">TetR family transcriptional regulator</fullName>
    </recommendedName>
</protein>
<sequence length="148" mass="16384">MTTLSRESVRLRAMLRRDSAELRRLDTAADSGETDFVRLGRLAVRLFATLVTNHFRPETSLAELSAFAVWVRQTFGPTLGVSAIVVEMVIRRELGESVPIDDLSDDLELTVMLSVSSLLVHRGGLLDAELEELLLDMERADAISQQGS</sequence>
<evidence type="ECO:0000313" key="1">
    <source>
        <dbReference type="EMBL" id="MFC7618474.1"/>
    </source>
</evidence>
<name>A0ABW2TXF4_9PSEU</name>
<evidence type="ECO:0008006" key="3">
    <source>
        <dbReference type="Google" id="ProtNLM"/>
    </source>
</evidence>
<organism evidence="1 2">
    <name type="scientific">Actinokineospora soli</name>
    <dbReference type="NCBI Taxonomy" id="1048753"/>
    <lineage>
        <taxon>Bacteria</taxon>
        <taxon>Bacillati</taxon>
        <taxon>Actinomycetota</taxon>
        <taxon>Actinomycetes</taxon>
        <taxon>Pseudonocardiales</taxon>
        <taxon>Pseudonocardiaceae</taxon>
        <taxon>Actinokineospora</taxon>
    </lineage>
</organism>
<comment type="caution">
    <text evidence="1">The sequence shown here is derived from an EMBL/GenBank/DDBJ whole genome shotgun (WGS) entry which is preliminary data.</text>
</comment>
<keyword evidence="2" id="KW-1185">Reference proteome</keyword>
<dbReference type="Proteomes" id="UP001596512">
    <property type="component" value="Unassembled WGS sequence"/>
</dbReference>
<accession>A0ABW2TXF4</accession>
<gene>
    <name evidence="1" type="ORF">ACFQV2_39140</name>
</gene>
<evidence type="ECO:0000313" key="2">
    <source>
        <dbReference type="Proteomes" id="UP001596512"/>
    </source>
</evidence>
<dbReference type="EMBL" id="JBHTEY010000004">
    <property type="protein sequence ID" value="MFC7618474.1"/>
    <property type="molecule type" value="Genomic_DNA"/>
</dbReference>
<proteinExistence type="predicted"/>